<evidence type="ECO:0000259" key="4">
    <source>
        <dbReference type="Pfam" id="PF07992"/>
    </source>
</evidence>
<evidence type="ECO:0000259" key="3">
    <source>
        <dbReference type="Pfam" id="PF04324"/>
    </source>
</evidence>
<dbReference type="PRINTS" id="PR00411">
    <property type="entry name" value="PNDRDTASEI"/>
</dbReference>
<dbReference type="PRINTS" id="PR00368">
    <property type="entry name" value="FADPNR"/>
</dbReference>
<evidence type="ECO:0000313" key="6">
    <source>
        <dbReference type="Proteomes" id="UP000542210"/>
    </source>
</evidence>
<feature type="region of interest" description="Disordered" evidence="2">
    <location>
        <begin position="455"/>
        <end position="501"/>
    </location>
</feature>
<comment type="caution">
    <text evidence="5">The sequence shown here is derived from an EMBL/GenBank/DDBJ whole genome shotgun (WGS) entry which is preliminary data.</text>
</comment>
<dbReference type="SUPFAM" id="SSF51905">
    <property type="entry name" value="FAD/NAD(P)-binding domain"/>
    <property type="match status" value="1"/>
</dbReference>
<dbReference type="AlphaFoldDB" id="A0A7W7GA07"/>
<evidence type="ECO:0000256" key="1">
    <source>
        <dbReference type="ARBA" id="ARBA00023002"/>
    </source>
</evidence>
<feature type="domain" description="FAD/NAD(P)-binding" evidence="4">
    <location>
        <begin position="3"/>
        <end position="311"/>
    </location>
</feature>
<protein>
    <submittedName>
        <fullName evidence="5">Thioredoxin reductase</fullName>
    </submittedName>
</protein>
<organism evidence="5 6">
    <name type="scientific">Sphaerisporangium siamense</name>
    <dbReference type="NCBI Taxonomy" id="795645"/>
    <lineage>
        <taxon>Bacteria</taxon>
        <taxon>Bacillati</taxon>
        <taxon>Actinomycetota</taxon>
        <taxon>Actinomycetes</taxon>
        <taxon>Streptosporangiales</taxon>
        <taxon>Streptosporangiaceae</taxon>
        <taxon>Sphaerisporangium</taxon>
    </lineage>
</organism>
<name>A0A7W7GA07_9ACTN</name>
<evidence type="ECO:0000256" key="2">
    <source>
        <dbReference type="SAM" id="MobiDB-lite"/>
    </source>
</evidence>
<dbReference type="Gene3D" id="3.50.50.60">
    <property type="entry name" value="FAD/NAD(P)-binding domain"/>
    <property type="match status" value="2"/>
</dbReference>
<dbReference type="InterPro" id="IPR007419">
    <property type="entry name" value="BFD-like_2Fe2S-bd_dom"/>
</dbReference>
<dbReference type="InterPro" id="IPR023753">
    <property type="entry name" value="FAD/NAD-binding_dom"/>
</dbReference>
<feature type="compositionally biased region" description="Low complexity" evidence="2">
    <location>
        <begin position="465"/>
        <end position="475"/>
    </location>
</feature>
<dbReference type="CDD" id="cd19946">
    <property type="entry name" value="GlpA-like_Fer2_BFD-like"/>
    <property type="match status" value="1"/>
</dbReference>
<accession>A0A7W7GA07</accession>
<dbReference type="Pfam" id="PF04324">
    <property type="entry name" value="Fer2_BFD"/>
    <property type="match status" value="1"/>
</dbReference>
<dbReference type="InterPro" id="IPR017224">
    <property type="entry name" value="Opine_Oxase_asu/HCN_bsu"/>
</dbReference>
<dbReference type="EMBL" id="JACHND010000001">
    <property type="protein sequence ID" value="MBB4703418.1"/>
    <property type="molecule type" value="Genomic_DNA"/>
</dbReference>
<dbReference type="PIRSF" id="PIRSF037495">
    <property type="entry name" value="Opine_OX_OoxA/HcnB"/>
    <property type="match status" value="1"/>
</dbReference>
<keyword evidence="1" id="KW-0560">Oxidoreductase</keyword>
<dbReference type="RefSeq" id="WP_184883832.1">
    <property type="nucleotide sequence ID" value="NZ_BOOV01000029.1"/>
</dbReference>
<dbReference type="GO" id="GO:0016491">
    <property type="term" value="F:oxidoreductase activity"/>
    <property type="evidence" value="ECO:0007669"/>
    <property type="project" value="UniProtKB-KW"/>
</dbReference>
<proteinExistence type="predicted"/>
<gene>
    <name evidence="5" type="ORF">BJ982_004962</name>
</gene>
<dbReference type="PANTHER" id="PTHR42949">
    <property type="entry name" value="ANAEROBIC GLYCEROL-3-PHOSPHATE DEHYDROGENASE SUBUNIT B"/>
    <property type="match status" value="1"/>
</dbReference>
<reference evidence="5 6" key="1">
    <citation type="submission" date="2020-08" db="EMBL/GenBank/DDBJ databases">
        <title>Sequencing the genomes of 1000 actinobacteria strains.</title>
        <authorList>
            <person name="Klenk H.-P."/>
        </authorList>
    </citation>
    <scope>NUCLEOTIDE SEQUENCE [LARGE SCALE GENOMIC DNA]</scope>
    <source>
        <strain evidence="5 6">DSM 45784</strain>
    </source>
</reference>
<dbReference type="Gene3D" id="1.10.10.1100">
    <property type="entry name" value="BFD-like [2Fe-2S]-binding domain"/>
    <property type="match status" value="1"/>
</dbReference>
<feature type="domain" description="BFD-like [2Fe-2S]-binding" evidence="3">
    <location>
        <begin position="377"/>
        <end position="426"/>
    </location>
</feature>
<dbReference type="Proteomes" id="UP000542210">
    <property type="component" value="Unassembled WGS sequence"/>
</dbReference>
<sequence>MRDLAIVGGGPAGMAAAVAASRAGLDVVLIDSQPRLGGQYFRHAPAGFRARRPGALHHGFGRFARLAAALRDADVRLGHRVWAVERARDDGEEAFAVHCLAGAREERPVTVRARRLLIATGAHDRPLPFPGWDLPGVLTAGGAQALLKGDLVVAGRTVVVAGTGPFLLPVAAGLAEAGARVAGVFEAGGGYGLASALAADPAKIAEGAGYALRLARRRVPYAVRHAVVEAHGADRLTHVTVARLGRDWAPGERRTIACDALAVGYGFVPQIDLAVQLGCPTRAGRDGEPVVVVDAGMRAGVPGVYAAGEPTGVGGAELAEVEGWIAGRAAAADLGRPVRPAPALARRRSRLAAFGAAVLDAYPVQDGWKGWLRGDTLVCRCEEVPYARVREALELGAADARSVKLLSRAGMGWCQGRICGHAVARLAGEEPPPPRRPLAQPVRLGDLAACLAADTATDRARDPMTDPMTDTATDAVAGPARGPVTETASDPAGHPGGEDPR</sequence>
<dbReference type="Pfam" id="PF07992">
    <property type="entry name" value="Pyr_redox_2"/>
    <property type="match status" value="1"/>
</dbReference>
<dbReference type="PANTHER" id="PTHR42949:SF3">
    <property type="entry name" value="ANAEROBIC GLYCEROL-3-PHOSPHATE DEHYDROGENASE SUBUNIT B"/>
    <property type="match status" value="1"/>
</dbReference>
<keyword evidence="6" id="KW-1185">Reference proteome</keyword>
<dbReference type="InterPro" id="IPR041854">
    <property type="entry name" value="BFD-like_2Fe2S-bd_dom_sf"/>
</dbReference>
<dbReference type="InterPro" id="IPR036188">
    <property type="entry name" value="FAD/NAD-bd_sf"/>
</dbReference>
<evidence type="ECO:0000313" key="5">
    <source>
        <dbReference type="EMBL" id="MBB4703418.1"/>
    </source>
</evidence>
<dbReference type="InterPro" id="IPR051691">
    <property type="entry name" value="Metab_Enz_Cyan_OpOx_G3PDH"/>
</dbReference>